<accession>M2Z3R2</accession>
<dbReference type="HOGENOM" id="CLU_1171066_0_0_1"/>
<dbReference type="RefSeq" id="XP_007925079.1">
    <property type="nucleotide sequence ID" value="XM_007926888.1"/>
</dbReference>
<dbReference type="Proteomes" id="UP000016932">
    <property type="component" value="Unassembled WGS sequence"/>
</dbReference>
<organism evidence="2 3">
    <name type="scientific">Pseudocercospora fijiensis (strain CIRAD86)</name>
    <name type="common">Black leaf streak disease fungus</name>
    <name type="synonym">Mycosphaerella fijiensis</name>
    <dbReference type="NCBI Taxonomy" id="383855"/>
    <lineage>
        <taxon>Eukaryota</taxon>
        <taxon>Fungi</taxon>
        <taxon>Dikarya</taxon>
        <taxon>Ascomycota</taxon>
        <taxon>Pezizomycotina</taxon>
        <taxon>Dothideomycetes</taxon>
        <taxon>Dothideomycetidae</taxon>
        <taxon>Mycosphaerellales</taxon>
        <taxon>Mycosphaerellaceae</taxon>
        <taxon>Pseudocercospora</taxon>
    </lineage>
</organism>
<gene>
    <name evidence="2" type="ORF">MYCFIDRAFT_207284</name>
</gene>
<keyword evidence="3" id="KW-1185">Reference proteome</keyword>
<proteinExistence type="predicted"/>
<dbReference type="VEuPathDB" id="FungiDB:MYCFIDRAFT_207284"/>
<sequence length="237" mass="27029">MRIGFFGPTEPWGVYAHPPSPSLLNNSSARFLRALPYPSFMSNMHCVRTAHKTPWSLDLKIQRKTFIATTSKTKTVRVERKIDVQQQICHRATHPSHPPASLIPIHPIHLPARPSSSLHPNRHIAKCRNSWKPARGCRRPYAADIHSQSGNISSVSEKPQPPLLLPDASINPSHFIRHIGLFSHPIPSHLSFHNIKQRIHYAYTSCQKKVGYIKQEEQLASPRRKKSTDIPMNKKRR</sequence>
<evidence type="ECO:0000313" key="3">
    <source>
        <dbReference type="Proteomes" id="UP000016932"/>
    </source>
</evidence>
<evidence type="ECO:0000256" key="1">
    <source>
        <dbReference type="SAM" id="MobiDB-lite"/>
    </source>
</evidence>
<evidence type="ECO:0000313" key="2">
    <source>
        <dbReference type="EMBL" id="EME84455.1"/>
    </source>
</evidence>
<name>M2Z3R2_PSEFD</name>
<dbReference type="AlphaFoldDB" id="M2Z3R2"/>
<dbReference type="KEGG" id="pfj:MYCFIDRAFT_207284"/>
<protein>
    <submittedName>
        <fullName evidence="2">Uncharacterized protein</fullName>
    </submittedName>
</protein>
<feature type="region of interest" description="Disordered" evidence="1">
    <location>
        <begin position="217"/>
        <end position="237"/>
    </location>
</feature>
<reference evidence="2 3" key="1">
    <citation type="journal article" date="2012" name="PLoS Pathog.">
        <title>Diverse lifestyles and strategies of plant pathogenesis encoded in the genomes of eighteen Dothideomycetes fungi.</title>
        <authorList>
            <person name="Ohm R.A."/>
            <person name="Feau N."/>
            <person name="Henrissat B."/>
            <person name="Schoch C.L."/>
            <person name="Horwitz B.A."/>
            <person name="Barry K.W."/>
            <person name="Condon B.J."/>
            <person name="Copeland A.C."/>
            <person name="Dhillon B."/>
            <person name="Glaser F."/>
            <person name="Hesse C.N."/>
            <person name="Kosti I."/>
            <person name="LaButti K."/>
            <person name="Lindquist E.A."/>
            <person name="Lucas S."/>
            <person name="Salamov A.A."/>
            <person name="Bradshaw R.E."/>
            <person name="Ciuffetti L."/>
            <person name="Hamelin R.C."/>
            <person name="Kema G.H.J."/>
            <person name="Lawrence C."/>
            <person name="Scott J.A."/>
            <person name="Spatafora J.W."/>
            <person name="Turgeon B.G."/>
            <person name="de Wit P.J.G.M."/>
            <person name="Zhong S."/>
            <person name="Goodwin S.B."/>
            <person name="Grigoriev I.V."/>
        </authorList>
    </citation>
    <scope>NUCLEOTIDE SEQUENCE [LARGE SCALE GENOMIC DNA]</scope>
    <source>
        <strain evidence="2 3">CIRAD86</strain>
    </source>
</reference>
<dbReference type="EMBL" id="KB446557">
    <property type="protein sequence ID" value="EME84455.1"/>
    <property type="molecule type" value="Genomic_DNA"/>
</dbReference>
<dbReference type="GeneID" id="19336576"/>